<evidence type="ECO:0000313" key="5">
    <source>
        <dbReference type="Proteomes" id="UP000292110"/>
    </source>
</evidence>
<keyword evidence="3" id="KW-1133">Transmembrane helix</keyword>
<feature type="transmembrane region" description="Helical" evidence="3">
    <location>
        <begin position="12"/>
        <end position="34"/>
    </location>
</feature>
<feature type="coiled-coil region" evidence="1">
    <location>
        <begin position="102"/>
        <end position="150"/>
    </location>
</feature>
<reference evidence="4 5" key="1">
    <citation type="submission" date="2019-02" db="EMBL/GenBank/DDBJ databases">
        <title>The draft genome of Acinetobacter halotolerans strain JCM 31009.</title>
        <authorList>
            <person name="Qin J."/>
            <person name="Feng Y."/>
            <person name="Nemec A."/>
            <person name="Zong Z."/>
        </authorList>
    </citation>
    <scope>NUCLEOTIDE SEQUENCE [LARGE SCALE GENOMIC DNA]</scope>
    <source>
        <strain evidence="4 5">JCM 31009</strain>
    </source>
</reference>
<evidence type="ECO:0000256" key="3">
    <source>
        <dbReference type="SAM" id="Phobius"/>
    </source>
</evidence>
<keyword evidence="3" id="KW-0472">Membrane</keyword>
<name>A0A4Q6XEF3_9GAMM</name>
<keyword evidence="5" id="KW-1185">Reference proteome</keyword>
<dbReference type="EMBL" id="SGIM01000001">
    <property type="protein sequence ID" value="RZF57061.1"/>
    <property type="molecule type" value="Genomic_DNA"/>
</dbReference>
<evidence type="ECO:0000256" key="1">
    <source>
        <dbReference type="SAM" id="Coils"/>
    </source>
</evidence>
<accession>A0A4Q6XEF3</accession>
<evidence type="ECO:0000256" key="2">
    <source>
        <dbReference type="SAM" id="MobiDB-lite"/>
    </source>
</evidence>
<keyword evidence="1" id="KW-0175">Coiled coil</keyword>
<proteinExistence type="predicted"/>
<gene>
    <name evidence="4" type="ORF">EXE30_02030</name>
</gene>
<organism evidence="4 5">
    <name type="scientific">Acinetobacter halotolerans</name>
    <dbReference type="NCBI Taxonomy" id="1752076"/>
    <lineage>
        <taxon>Bacteria</taxon>
        <taxon>Pseudomonadati</taxon>
        <taxon>Pseudomonadota</taxon>
        <taxon>Gammaproteobacteria</taxon>
        <taxon>Moraxellales</taxon>
        <taxon>Moraxellaceae</taxon>
        <taxon>Acinetobacter</taxon>
    </lineage>
</organism>
<dbReference type="AlphaFoldDB" id="A0A4Q6XEF3"/>
<evidence type="ECO:0000313" key="4">
    <source>
        <dbReference type="EMBL" id="RZF57061.1"/>
    </source>
</evidence>
<feature type="region of interest" description="Disordered" evidence="2">
    <location>
        <begin position="40"/>
        <end position="68"/>
    </location>
</feature>
<dbReference type="Proteomes" id="UP000292110">
    <property type="component" value="Unassembled WGS sequence"/>
</dbReference>
<protein>
    <submittedName>
        <fullName evidence="4">Uncharacterized protein</fullName>
    </submittedName>
</protein>
<dbReference type="RefSeq" id="WP_130160967.1">
    <property type="nucleotide sequence ID" value="NZ_SGIM01000001.1"/>
</dbReference>
<keyword evidence="3" id="KW-0812">Transmembrane</keyword>
<comment type="caution">
    <text evidence="4">The sequence shown here is derived from an EMBL/GenBank/DDBJ whole genome shotgun (WGS) entry which is preliminary data.</text>
</comment>
<sequence length="150" mass="16714">MTSPNQTKNAKLLWMIIAGISIIVVLFFAIQWFLAQKNQQPSTNSDQPIAEETIASPDEVSSAASEITTMTESEAAVPIQLVQESLIKEPLPTNDSLAKEEIAKLDDIHHQLKDQQKDLKQQHEDLDALLKLKEEQIKLLEAQIAAESKT</sequence>